<organism evidence="3 4">
    <name type="scientific">Duganella zoogloeoides</name>
    <dbReference type="NCBI Taxonomy" id="75659"/>
    <lineage>
        <taxon>Bacteria</taxon>
        <taxon>Pseudomonadati</taxon>
        <taxon>Pseudomonadota</taxon>
        <taxon>Betaproteobacteria</taxon>
        <taxon>Burkholderiales</taxon>
        <taxon>Oxalobacteraceae</taxon>
        <taxon>Telluria group</taxon>
        <taxon>Duganella</taxon>
    </lineage>
</organism>
<protein>
    <submittedName>
        <fullName evidence="3">Serine protease</fullName>
    </submittedName>
</protein>
<dbReference type="Pfam" id="PF13365">
    <property type="entry name" value="Trypsin_2"/>
    <property type="match status" value="1"/>
</dbReference>
<dbReference type="SUPFAM" id="SSF50494">
    <property type="entry name" value="Trypsin-like serine proteases"/>
    <property type="match status" value="1"/>
</dbReference>
<dbReference type="RefSeq" id="WP_026636997.1">
    <property type="nucleotide sequence ID" value="NZ_CP140152.1"/>
</dbReference>
<dbReference type="InterPro" id="IPR009003">
    <property type="entry name" value="Peptidase_S1_PA"/>
</dbReference>
<name>A0ABZ0XT18_9BURK</name>
<keyword evidence="3" id="KW-0645">Protease</keyword>
<dbReference type="PANTHER" id="PTHR43019:SF23">
    <property type="entry name" value="PROTEASE DO-LIKE 5, CHLOROPLASTIC"/>
    <property type="match status" value="1"/>
</dbReference>
<proteinExistence type="predicted"/>
<feature type="signal peptide" evidence="2">
    <location>
        <begin position="1"/>
        <end position="21"/>
    </location>
</feature>
<dbReference type="GO" id="GO:0008233">
    <property type="term" value="F:peptidase activity"/>
    <property type="evidence" value="ECO:0007669"/>
    <property type="project" value="UniProtKB-KW"/>
</dbReference>
<feature type="compositionally biased region" description="Low complexity" evidence="1">
    <location>
        <begin position="54"/>
        <end position="77"/>
    </location>
</feature>
<dbReference type="Gene3D" id="2.40.10.10">
    <property type="entry name" value="Trypsin-like serine proteases"/>
    <property type="match status" value="2"/>
</dbReference>
<evidence type="ECO:0000313" key="4">
    <source>
        <dbReference type="Proteomes" id="UP001326110"/>
    </source>
</evidence>
<dbReference type="Proteomes" id="UP001326110">
    <property type="component" value="Chromosome"/>
</dbReference>
<dbReference type="InterPro" id="IPR043504">
    <property type="entry name" value="Peptidase_S1_PA_chymotrypsin"/>
</dbReference>
<dbReference type="GeneID" id="43162203"/>
<dbReference type="InterPro" id="IPR001940">
    <property type="entry name" value="Peptidase_S1C"/>
</dbReference>
<dbReference type="PANTHER" id="PTHR43019">
    <property type="entry name" value="SERINE ENDOPROTEASE DEGS"/>
    <property type="match status" value="1"/>
</dbReference>
<gene>
    <name evidence="3" type="ORF">SR858_17620</name>
</gene>
<accession>A0ABZ0XT18</accession>
<dbReference type="GO" id="GO:0006508">
    <property type="term" value="P:proteolysis"/>
    <property type="evidence" value="ECO:0007669"/>
    <property type="project" value="UniProtKB-KW"/>
</dbReference>
<keyword evidence="4" id="KW-1185">Reference proteome</keyword>
<sequence>MKFTVIVASLAMTWASAVALAAPANTPAAAPANAPAAVPAAPAAKAAPAAPLAPGAAGKPAAAPGAPGEVAATADSAPLPPPSSAAQHLYGSAKNDILQVRSLLKSGRTQSSVGSGFLIGTSNLVVTNYHVVSQFALDPDTYVGEWVDTSGKRGNVELLAVDVLHDLAVLRVSRNGTGFFKMPEKLAGLTQGQYLYSMGNPLDLGFAISEGAYNGVIARSFYDQLMFTGPINSGMSGGPSVTVDGSVAGINVSKRLDGELVSFLVPARFAQDLLRKVEQQPKPPADFNAVVASQLLSHQRAMVDQLLATPLSLKPMGPYMVPVRESEQMRCWGRSSVKADKPFTVDDASCAMESAIFISGSLQTGQINIRHQFMRSNGLDQLRFSQLASASFKNEHFGSFKDSRLTGPNCTEDFVKSKDVPLRAVLCVRAYRKFAGLYDFALLTAATDQGAMSLQSRLDARGVSYDNGMRLTQVFLNSFSVSPPAAPRKAVPAKPAAGGAR</sequence>
<keyword evidence="3" id="KW-0378">Hydrolase</keyword>
<evidence type="ECO:0000256" key="1">
    <source>
        <dbReference type="SAM" id="MobiDB-lite"/>
    </source>
</evidence>
<dbReference type="PRINTS" id="PR00834">
    <property type="entry name" value="PROTEASES2C"/>
</dbReference>
<keyword evidence="2" id="KW-0732">Signal</keyword>
<feature type="region of interest" description="Disordered" evidence="1">
    <location>
        <begin position="54"/>
        <end position="85"/>
    </location>
</feature>
<evidence type="ECO:0000313" key="3">
    <source>
        <dbReference type="EMBL" id="WQH02877.1"/>
    </source>
</evidence>
<feature type="chain" id="PRO_5045584855" evidence="2">
    <location>
        <begin position="22"/>
        <end position="501"/>
    </location>
</feature>
<dbReference type="EMBL" id="CP140152">
    <property type="protein sequence ID" value="WQH02877.1"/>
    <property type="molecule type" value="Genomic_DNA"/>
</dbReference>
<evidence type="ECO:0000256" key="2">
    <source>
        <dbReference type="SAM" id="SignalP"/>
    </source>
</evidence>
<reference evidence="3 4" key="1">
    <citation type="submission" date="2023-11" db="EMBL/GenBank/DDBJ databases">
        <title>MicrobeMod: A computational toolkit for identifying prokaryotic methylation and restriction-modification with nanopore sequencing.</title>
        <authorList>
            <person name="Crits-Christoph A."/>
            <person name="Kang S.C."/>
            <person name="Lee H."/>
            <person name="Ostrov N."/>
        </authorList>
    </citation>
    <scope>NUCLEOTIDE SEQUENCE [LARGE SCALE GENOMIC DNA]</scope>
    <source>
        <strain evidence="3 4">ATCC 25935</strain>
    </source>
</reference>